<reference evidence="3 4" key="1">
    <citation type="submission" date="2015-04" db="EMBL/GenBank/DDBJ databases">
        <authorList>
            <person name="Syromyatnikov M.Y."/>
            <person name="Popov V.N."/>
        </authorList>
    </citation>
    <scope>NUCLEOTIDE SEQUENCE [LARGE SCALE GENOMIC DNA]</scope>
    <source>
        <strain evidence="3">WF-38-12</strain>
    </source>
</reference>
<protein>
    <recommendedName>
        <fullName evidence="2">BTB domain-containing protein</fullName>
    </recommendedName>
</protein>
<organism evidence="3 4">
    <name type="scientific">Talaromyces islandicus</name>
    <name type="common">Penicillium islandicum</name>
    <dbReference type="NCBI Taxonomy" id="28573"/>
    <lineage>
        <taxon>Eukaryota</taxon>
        <taxon>Fungi</taxon>
        <taxon>Dikarya</taxon>
        <taxon>Ascomycota</taxon>
        <taxon>Pezizomycotina</taxon>
        <taxon>Eurotiomycetes</taxon>
        <taxon>Eurotiomycetidae</taxon>
        <taxon>Eurotiales</taxon>
        <taxon>Trichocomaceae</taxon>
        <taxon>Talaromyces</taxon>
        <taxon>Talaromyces sect. Islandici</taxon>
    </lineage>
</organism>
<feature type="region of interest" description="Disordered" evidence="1">
    <location>
        <begin position="82"/>
        <end position="121"/>
    </location>
</feature>
<dbReference type="PANTHER" id="PTHR47843:SF2">
    <property type="entry name" value="BTB DOMAIN-CONTAINING PROTEIN"/>
    <property type="match status" value="1"/>
</dbReference>
<evidence type="ECO:0000313" key="4">
    <source>
        <dbReference type="Proteomes" id="UP000054383"/>
    </source>
</evidence>
<dbReference type="SUPFAM" id="SSF54695">
    <property type="entry name" value="POZ domain"/>
    <property type="match status" value="1"/>
</dbReference>
<feature type="compositionally biased region" description="Acidic residues" evidence="1">
    <location>
        <begin position="100"/>
        <end position="115"/>
    </location>
</feature>
<dbReference type="AlphaFoldDB" id="A0A0U1LIT3"/>
<feature type="domain" description="BTB" evidence="2">
    <location>
        <begin position="11"/>
        <end position="81"/>
    </location>
</feature>
<dbReference type="Gene3D" id="3.30.710.10">
    <property type="entry name" value="Potassium Channel Kv1.1, Chain A"/>
    <property type="match status" value="1"/>
</dbReference>
<dbReference type="Proteomes" id="UP000054383">
    <property type="component" value="Unassembled WGS sequence"/>
</dbReference>
<keyword evidence="4" id="KW-1185">Reference proteome</keyword>
<dbReference type="InterPro" id="IPR011333">
    <property type="entry name" value="SKP1/BTB/POZ_sf"/>
</dbReference>
<feature type="compositionally biased region" description="Low complexity" evidence="1">
    <location>
        <begin position="83"/>
        <end position="96"/>
    </location>
</feature>
<dbReference type="STRING" id="28573.A0A0U1LIT3"/>
<dbReference type="OMA" id="NYSPPSC"/>
<dbReference type="PROSITE" id="PS50097">
    <property type="entry name" value="BTB"/>
    <property type="match status" value="1"/>
</dbReference>
<name>A0A0U1LIT3_TALIS</name>
<accession>A0A0U1LIT3</accession>
<evidence type="ECO:0000259" key="2">
    <source>
        <dbReference type="PROSITE" id="PS50097"/>
    </source>
</evidence>
<proteinExistence type="predicted"/>
<dbReference type="OrthoDB" id="9997739at2759"/>
<dbReference type="InterPro" id="IPR000210">
    <property type="entry name" value="BTB/POZ_dom"/>
</dbReference>
<sequence length="303" mass="34147">MADYKKIVRSSQFTFRVGKDKEPMTIHAALLQGLSDPLHVLMNNGHMRESQAGVAILDDVEVEIFIGFCEYAYTGLYETPDFSPAQPAEPSSSQNSIDDNVPEPEPAEAEPEPVAEEPTNHEFWDGWDGWGSLTRRKKLREASKKGIPDRIVIPESEPEPHPSAVPNIVYPYDSLWERFRSLKFRSEPASPSSDPDVLFHAKLYVFATKYLIEDLRQQCLASMHRDLTNFSPNRENRSRILDLLDFTYTHTGRAEAGGESPLRDLVIHYVACEARTLADDEKLTEILDSNAEVGSDLVLKLVS</sequence>
<evidence type="ECO:0000256" key="1">
    <source>
        <dbReference type="SAM" id="MobiDB-lite"/>
    </source>
</evidence>
<evidence type="ECO:0000313" key="3">
    <source>
        <dbReference type="EMBL" id="CRG82903.1"/>
    </source>
</evidence>
<dbReference type="EMBL" id="CVMT01000001">
    <property type="protein sequence ID" value="CRG82903.1"/>
    <property type="molecule type" value="Genomic_DNA"/>
</dbReference>
<gene>
    <name evidence="3" type="ORF">PISL3812_00250</name>
</gene>
<dbReference type="PANTHER" id="PTHR47843">
    <property type="entry name" value="BTB DOMAIN-CONTAINING PROTEIN-RELATED"/>
    <property type="match status" value="1"/>
</dbReference>